<dbReference type="InterPro" id="IPR000891">
    <property type="entry name" value="PYR_CT"/>
</dbReference>
<evidence type="ECO:0000313" key="6">
    <source>
        <dbReference type="EMBL" id="KKK57951.1"/>
    </source>
</evidence>
<keyword evidence="3" id="KW-0808">Transferase</keyword>
<dbReference type="PROSITE" id="PS00815">
    <property type="entry name" value="AIPM_HOMOCIT_SYNTH_1"/>
    <property type="match status" value="1"/>
</dbReference>
<feature type="non-terminal residue" evidence="6">
    <location>
        <position position="107"/>
    </location>
</feature>
<comment type="pathway">
    <text evidence="1">Amino-acid biosynthesis; L-isoleucine biosynthesis; 2-oxobutanoate from pyruvate: step 1/3.</text>
</comment>
<dbReference type="GO" id="GO:0009097">
    <property type="term" value="P:isoleucine biosynthetic process"/>
    <property type="evidence" value="ECO:0007669"/>
    <property type="project" value="UniProtKB-UniPathway"/>
</dbReference>
<dbReference type="UniPathway" id="UPA00047">
    <property type="reaction ID" value="UER00066"/>
</dbReference>
<dbReference type="PANTHER" id="PTHR43538:SF1">
    <property type="entry name" value="(R)-CITRAMALATE SYNTHASE"/>
    <property type="match status" value="1"/>
</dbReference>
<comment type="caution">
    <text evidence="6">The sequence shown here is derived from an EMBL/GenBank/DDBJ whole genome shotgun (WGS) entry which is preliminary data.</text>
</comment>
<dbReference type="InterPro" id="IPR013785">
    <property type="entry name" value="Aldolase_TIM"/>
</dbReference>
<evidence type="ECO:0000259" key="5">
    <source>
        <dbReference type="PROSITE" id="PS50991"/>
    </source>
</evidence>
<feature type="domain" description="Pyruvate carboxyltransferase" evidence="5">
    <location>
        <begin position="6"/>
        <end position="107"/>
    </location>
</feature>
<protein>
    <recommendedName>
        <fullName evidence="2">(R)-citramalate synthase</fullName>
        <ecNumber evidence="4">2.3.3.21</ecNumber>
    </recommendedName>
</protein>
<dbReference type="PROSITE" id="PS50991">
    <property type="entry name" value="PYR_CT"/>
    <property type="match status" value="1"/>
</dbReference>
<dbReference type="PANTHER" id="PTHR43538">
    <property type="entry name" value="ALPHA-IPM SYNTHASE/HOMOCITRATE SYNTHASE"/>
    <property type="match status" value="1"/>
</dbReference>
<dbReference type="SUPFAM" id="SSF51569">
    <property type="entry name" value="Aldolase"/>
    <property type="match status" value="1"/>
</dbReference>
<dbReference type="EMBL" id="LAZR01064222">
    <property type="protein sequence ID" value="KKK57951.1"/>
    <property type="molecule type" value="Genomic_DNA"/>
</dbReference>
<proteinExistence type="predicted"/>
<organism evidence="6">
    <name type="scientific">marine sediment metagenome</name>
    <dbReference type="NCBI Taxonomy" id="412755"/>
    <lineage>
        <taxon>unclassified sequences</taxon>
        <taxon>metagenomes</taxon>
        <taxon>ecological metagenomes</taxon>
    </lineage>
</organism>
<reference evidence="6" key="1">
    <citation type="journal article" date="2015" name="Nature">
        <title>Complex archaea that bridge the gap between prokaryotes and eukaryotes.</title>
        <authorList>
            <person name="Spang A."/>
            <person name="Saw J.H."/>
            <person name="Jorgensen S.L."/>
            <person name="Zaremba-Niedzwiedzka K."/>
            <person name="Martijn J."/>
            <person name="Lind A.E."/>
            <person name="van Eijk R."/>
            <person name="Schleper C."/>
            <person name="Guy L."/>
            <person name="Ettema T.J."/>
        </authorList>
    </citation>
    <scope>NUCLEOTIDE SEQUENCE</scope>
</reference>
<dbReference type="InterPro" id="IPR005675">
    <property type="entry name" value="Citramal_synthase"/>
</dbReference>
<accession>A0A0F8ZD49</accession>
<evidence type="ECO:0000256" key="1">
    <source>
        <dbReference type="ARBA" id="ARBA00004743"/>
    </source>
</evidence>
<gene>
    <name evidence="6" type="ORF">LCGC14_3049330</name>
</gene>
<name>A0A0F8ZD49_9ZZZZ</name>
<evidence type="ECO:0000256" key="4">
    <source>
        <dbReference type="ARBA" id="ARBA00034330"/>
    </source>
</evidence>
<evidence type="ECO:0000256" key="2">
    <source>
        <dbReference type="ARBA" id="ARBA00022325"/>
    </source>
</evidence>
<dbReference type="GO" id="GO:0046912">
    <property type="term" value="F:acyltransferase activity, acyl groups converted into alkyl on transfer"/>
    <property type="evidence" value="ECO:0007669"/>
    <property type="project" value="InterPro"/>
</dbReference>
<evidence type="ECO:0000256" key="3">
    <source>
        <dbReference type="ARBA" id="ARBA00022679"/>
    </source>
</evidence>
<dbReference type="AlphaFoldDB" id="A0A0F8ZD49"/>
<dbReference type="GO" id="GO:0043714">
    <property type="term" value="F:(R)-citramalate synthase activity"/>
    <property type="evidence" value="ECO:0007669"/>
    <property type="project" value="UniProtKB-EC"/>
</dbReference>
<dbReference type="InterPro" id="IPR002034">
    <property type="entry name" value="AIPM/Hcit_synth_CS"/>
</dbReference>
<dbReference type="Gene3D" id="3.20.20.70">
    <property type="entry name" value="Aldolase class I"/>
    <property type="match status" value="1"/>
</dbReference>
<dbReference type="Pfam" id="PF00682">
    <property type="entry name" value="HMGL-like"/>
    <property type="match status" value="1"/>
</dbReference>
<dbReference type="EC" id="2.3.3.21" evidence="4"/>
<sequence>MTRERLYIYDTTLRDGQQTQGVQFSTAEKITIAQALDTLGVDYIEGGWPGANPTDSAFFETAPTTRAKMTAFGMTKRNGMSAENDDVLAAVMNAGTDTVCLVGKTHD</sequence>